<protein>
    <submittedName>
        <fullName evidence="2">DUF983 domain-containing protein</fullName>
    </submittedName>
</protein>
<gene>
    <name evidence="2" type="ORF">GIW81_05390</name>
</gene>
<name>A0A6I3KE17_9HYPH</name>
<keyword evidence="1" id="KW-0472">Membrane</keyword>
<evidence type="ECO:0000313" key="3">
    <source>
        <dbReference type="Proteomes" id="UP000440694"/>
    </source>
</evidence>
<sequence length="148" mass="16498">MVEEATTFSEPTARDVTLAVRRATFGKCPACGNGKLYRKYLKVADNCSACGEELHHHRADDAPPYFTILIAGHFIVAGVMMVEERFQPDYWIHLAIWLPLTMGLCLWMLPRVKGALVGLQWALRMHGFGGRDIHDPAEPTPEPIAPAQ</sequence>
<keyword evidence="1" id="KW-0812">Transmembrane</keyword>
<proteinExistence type="predicted"/>
<reference evidence="2 3" key="1">
    <citation type="submission" date="2019-11" db="EMBL/GenBank/DDBJ databases">
        <title>Identification of a novel strain.</title>
        <authorList>
            <person name="Xu Q."/>
            <person name="Wang G."/>
        </authorList>
    </citation>
    <scope>NUCLEOTIDE SEQUENCE [LARGE SCALE GENOMIC DNA]</scope>
    <source>
        <strain evidence="3">xq</strain>
    </source>
</reference>
<dbReference type="InterPro" id="IPR009325">
    <property type="entry name" value="DUF983"/>
</dbReference>
<dbReference type="RefSeq" id="WP_154738274.1">
    <property type="nucleotide sequence ID" value="NZ_WMBQ01000001.1"/>
</dbReference>
<accession>A0A6I3KE17</accession>
<evidence type="ECO:0000256" key="1">
    <source>
        <dbReference type="SAM" id="Phobius"/>
    </source>
</evidence>
<comment type="caution">
    <text evidence="2">The sequence shown here is derived from an EMBL/GenBank/DDBJ whole genome shotgun (WGS) entry which is preliminary data.</text>
</comment>
<dbReference type="EMBL" id="WMBQ01000001">
    <property type="protein sequence ID" value="MTD93765.1"/>
    <property type="molecule type" value="Genomic_DNA"/>
</dbReference>
<organism evidence="2 3">
    <name type="scientific">Hyphomicrobium album</name>
    <dbReference type="NCBI Taxonomy" id="2665159"/>
    <lineage>
        <taxon>Bacteria</taxon>
        <taxon>Pseudomonadati</taxon>
        <taxon>Pseudomonadota</taxon>
        <taxon>Alphaproteobacteria</taxon>
        <taxon>Hyphomicrobiales</taxon>
        <taxon>Hyphomicrobiaceae</taxon>
        <taxon>Hyphomicrobium</taxon>
    </lineage>
</organism>
<dbReference type="Pfam" id="PF06170">
    <property type="entry name" value="DUF983"/>
    <property type="match status" value="1"/>
</dbReference>
<feature type="transmembrane region" description="Helical" evidence="1">
    <location>
        <begin position="90"/>
        <end position="109"/>
    </location>
</feature>
<dbReference type="AlphaFoldDB" id="A0A6I3KE17"/>
<feature type="transmembrane region" description="Helical" evidence="1">
    <location>
        <begin position="65"/>
        <end position="83"/>
    </location>
</feature>
<evidence type="ECO:0000313" key="2">
    <source>
        <dbReference type="EMBL" id="MTD93765.1"/>
    </source>
</evidence>
<dbReference type="Proteomes" id="UP000440694">
    <property type="component" value="Unassembled WGS sequence"/>
</dbReference>
<keyword evidence="1" id="KW-1133">Transmembrane helix</keyword>
<keyword evidence="3" id="KW-1185">Reference proteome</keyword>